<accession>A0A383B9Q3</accession>
<evidence type="ECO:0000313" key="1">
    <source>
        <dbReference type="EMBL" id="SVE16906.1"/>
    </source>
</evidence>
<proteinExistence type="predicted"/>
<dbReference type="InterPro" id="IPR032466">
    <property type="entry name" value="Metal_Hydrolase"/>
</dbReference>
<dbReference type="SUPFAM" id="SSF51556">
    <property type="entry name" value="Metallo-dependent hydrolases"/>
    <property type="match status" value="1"/>
</dbReference>
<name>A0A383B9Q3_9ZZZZ</name>
<reference evidence="1" key="1">
    <citation type="submission" date="2018-05" db="EMBL/GenBank/DDBJ databases">
        <authorList>
            <person name="Lanie J.A."/>
            <person name="Ng W.-L."/>
            <person name="Kazmierczak K.M."/>
            <person name="Andrzejewski T.M."/>
            <person name="Davidsen T.M."/>
            <person name="Wayne K.J."/>
            <person name="Tettelin H."/>
            <person name="Glass J.I."/>
            <person name="Rusch D."/>
            <person name="Podicherti R."/>
            <person name="Tsui H.-C.T."/>
            <person name="Winkler M.E."/>
        </authorList>
    </citation>
    <scope>NUCLEOTIDE SEQUENCE</scope>
</reference>
<evidence type="ECO:0008006" key="2">
    <source>
        <dbReference type="Google" id="ProtNLM"/>
    </source>
</evidence>
<feature type="non-terminal residue" evidence="1">
    <location>
        <position position="78"/>
    </location>
</feature>
<dbReference type="AlphaFoldDB" id="A0A383B9Q3"/>
<organism evidence="1">
    <name type="scientific">marine metagenome</name>
    <dbReference type="NCBI Taxonomy" id="408172"/>
    <lineage>
        <taxon>unclassified sequences</taxon>
        <taxon>metagenomes</taxon>
        <taxon>ecological metagenomes</taxon>
    </lineage>
</organism>
<sequence>MIIEWNTHIFHPDGKRYPFHPEAAYRPKVAAEPADQLAAYRERMVTEGIERAVLVHPEPYGDDHRLILDCLANDAELF</sequence>
<dbReference type="Gene3D" id="3.20.20.140">
    <property type="entry name" value="Metal-dependent hydrolases"/>
    <property type="match status" value="1"/>
</dbReference>
<dbReference type="EMBL" id="UINC01198789">
    <property type="protein sequence ID" value="SVE16906.1"/>
    <property type="molecule type" value="Genomic_DNA"/>
</dbReference>
<protein>
    <recommendedName>
        <fullName evidence="2">Amidohydrolase-related domain-containing protein</fullName>
    </recommendedName>
</protein>
<gene>
    <name evidence="1" type="ORF">METZ01_LOCUS469760</name>
</gene>